<dbReference type="InterPro" id="IPR036135">
    <property type="entry name" value="MoeA_linker/N_sf"/>
</dbReference>
<dbReference type="InterPro" id="IPR036688">
    <property type="entry name" value="MoeA_C_domain_IV_sf"/>
</dbReference>
<dbReference type="EMBL" id="BMMF01000011">
    <property type="protein sequence ID" value="GGK45106.1"/>
    <property type="molecule type" value="Genomic_DNA"/>
</dbReference>
<keyword evidence="1" id="KW-0460">Magnesium</keyword>
<dbReference type="AlphaFoldDB" id="A0A917V6Y9"/>
<gene>
    <name evidence="3" type="ORF">GCM10011322_35330</name>
</gene>
<feature type="domain" description="MoeA N-terminal and linker" evidence="2">
    <location>
        <begin position="12"/>
        <end position="157"/>
    </location>
</feature>
<organism evidence="3 4">
    <name type="scientific">Salinarimonas ramus</name>
    <dbReference type="NCBI Taxonomy" id="690164"/>
    <lineage>
        <taxon>Bacteria</taxon>
        <taxon>Pseudomonadati</taxon>
        <taxon>Pseudomonadota</taxon>
        <taxon>Alphaproteobacteria</taxon>
        <taxon>Hyphomicrobiales</taxon>
        <taxon>Salinarimonadaceae</taxon>
        <taxon>Salinarimonas</taxon>
    </lineage>
</organism>
<comment type="cofactor">
    <cofactor evidence="1">
        <name>Mg(2+)</name>
        <dbReference type="ChEBI" id="CHEBI:18420"/>
    </cofactor>
</comment>
<dbReference type="Gene3D" id="2.40.340.10">
    <property type="entry name" value="MoeA, C-terminal, domain IV"/>
    <property type="match status" value="1"/>
</dbReference>
<dbReference type="EC" id="2.10.1.1" evidence="1"/>
<comment type="caution">
    <text evidence="3">The sequence shown here is derived from an EMBL/GenBank/DDBJ whole genome shotgun (WGS) entry which is preliminary data.</text>
</comment>
<dbReference type="Gene3D" id="3.90.105.10">
    <property type="entry name" value="Molybdopterin biosynthesis moea protein, domain 2"/>
    <property type="match status" value="1"/>
</dbReference>
<proteinExistence type="inferred from homology"/>
<comment type="pathway">
    <text evidence="1">Cofactor biosynthesis; molybdopterin biosynthesis.</text>
</comment>
<keyword evidence="1" id="KW-0808">Transferase</keyword>
<dbReference type="InterPro" id="IPR005110">
    <property type="entry name" value="MoeA_linker/N"/>
</dbReference>
<sequence>MTPDASSRSLTPLDDALALWLEEVRPVATSERAPQEALGATLARDVVVEADVPARAIARRAGFAVAAADTIGASPYAPAPCLVPPARLAAGEALPTGCDAILRDDALSDGPIPEILAEVAPGTDVRRAGEEARAGTLLMPAGHRLRASDVSVLAALGIDRVAVSRPRVRLDGLALLAPLVAAFGGEVAAAGDADLVLARGGGGEGETMLVDGLALAPGETTHLARDANGMPVARLPALDGDALGAALALLPPALAALCGARVPTPLQVRLGEALTSVVGLSEIALLLREGDVWRVLAVGDLALAAYARADAYALVPPQAEGYGAGETIEARPLP</sequence>
<dbReference type="GO" id="GO:0046872">
    <property type="term" value="F:metal ion binding"/>
    <property type="evidence" value="ECO:0007669"/>
    <property type="project" value="UniProtKB-UniRule"/>
</dbReference>
<dbReference type="Pfam" id="PF03453">
    <property type="entry name" value="MoeA_N"/>
    <property type="match status" value="1"/>
</dbReference>
<keyword evidence="4" id="KW-1185">Reference proteome</keyword>
<evidence type="ECO:0000313" key="3">
    <source>
        <dbReference type="EMBL" id="GGK45106.1"/>
    </source>
</evidence>
<dbReference type="Gene3D" id="2.170.190.11">
    <property type="entry name" value="Molybdopterin biosynthesis moea protein, domain 3"/>
    <property type="match status" value="1"/>
</dbReference>
<evidence type="ECO:0000259" key="2">
    <source>
        <dbReference type="Pfam" id="PF03453"/>
    </source>
</evidence>
<evidence type="ECO:0000313" key="4">
    <source>
        <dbReference type="Proteomes" id="UP000600449"/>
    </source>
</evidence>
<comment type="function">
    <text evidence="1">Catalyzes the insertion of molybdate into adenylated molybdopterin with the concomitant release of AMP.</text>
</comment>
<reference evidence="3 4" key="1">
    <citation type="journal article" date="2014" name="Int. J. Syst. Evol. Microbiol.">
        <title>Complete genome sequence of Corynebacterium casei LMG S-19264T (=DSM 44701T), isolated from a smear-ripened cheese.</title>
        <authorList>
            <consortium name="US DOE Joint Genome Institute (JGI-PGF)"/>
            <person name="Walter F."/>
            <person name="Albersmeier A."/>
            <person name="Kalinowski J."/>
            <person name="Ruckert C."/>
        </authorList>
    </citation>
    <scope>NUCLEOTIDE SEQUENCE [LARGE SCALE GENOMIC DNA]</scope>
    <source>
        <strain evidence="3 4">CGMCC 1.9161</strain>
    </source>
</reference>
<keyword evidence="1" id="KW-0500">Molybdenum</keyword>
<keyword evidence="1" id="KW-0501">Molybdenum cofactor biosynthesis</keyword>
<dbReference type="GO" id="GO:0006777">
    <property type="term" value="P:Mo-molybdopterin cofactor biosynthetic process"/>
    <property type="evidence" value="ECO:0007669"/>
    <property type="project" value="UniProtKB-UniRule"/>
</dbReference>
<accession>A0A917V6Y9</accession>
<dbReference type="RefSeq" id="WP_188914581.1">
    <property type="nucleotide sequence ID" value="NZ_BMMF01000011.1"/>
</dbReference>
<dbReference type="GO" id="GO:0061599">
    <property type="term" value="F:molybdopterin molybdotransferase activity"/>
    <property type="evidence" value="ECO:0007669"/>
    <property type="project" value="UniProtKB-UniRule"/>
</dbReference>
<comment type="similarity">
    <text evidence="1">Belongs to the MoeA family.</text>
</comment>
<protein>
    <recommendedName>
        <fullName evidence="1">Molybdopterin molybdenumtransferase</fullName>
        <ecNumber evidence="1">2.10.1.1</ecNumber>
    </recommendedName>
</protein>
<dbReference type="Proteomes" id="UP000600449">
    <property type="component" value="Unassembled WGS sequence"/>
</dbReference>
<evidence type="ECO:0000256" key="1">
    <source>
        <dbReference type="RuleBase" id="RU365090"/>
    </source>
</evidence>
<dbReference type="GO" id="GO:0005829">
    <property type="term" value="C:cytosol"/>
    <property type="evidence" value="ECO:0007669"/>
    <property type="project" value="TreeGrafter"/>
</dbReference>
<dbReference type="SUPFAM" id="SSF63867">
    <property type="entry name" value="MoeA C-terminal domain-like"/>
    <property type="match status" value="1"/>
</dbReference>
<dbReference type="SUPFAM" id="SSF63882">
    <property type="entry name" value="MoeA N-terminal region -like"/>
    <property type="match status" value="1"/>
</dbReference>
<name>A0A917V6Y9_9HYPH</name>
<comment type="catalytic activity">
    <reaction evidence="1">
        <text>adenylyl-molybdopterin + molybdate = Mo-molybdopterin + AMP + H(+)</text>
        <dbReference type="Rhea" id="RHEA:35047"/>
        <dbReference type="ChEBI" id="CHEBI:15378"/>
        <dbReference type="ChEBI" id="CHEBI:36264"/>
        <dbReference type="ChEBI" id="CHEBI:62727"/>
        <dbReference type="ChEBI" id="CHEBI:71302"/>
        <dbReference type="ChEBI" id="CHEBI:456215"/>
    </reaction>
</comment>
<dbReference type="InterPro" id="IPR038987">
    <property type="entry name" value="MoeA-like"/>
</dbReference>
<dbReference type="PANTHER" id="PTHR10192:SF5">
    <property type="entry name" value="GEPHYRIN"/>
    <property type="match status" value="1"/>
</dbReference>
<dbReference type="PANTHER" id="PTHR10192">
    <property type="entry name" value="MOLYBDOPTERIN BIOSYNTHESIS PROTEIN"/>
    <property type="match status" value="1"/>
</dbReference>
<keyword evidence="1" id="KW-0479">Metal-binding</keyword>